<organism evidence="2 3">
    <name type="scientific">Muribaculum gordoncarteri</name>
    <dbReference type="NCBI Taxonomy" id="2530390"/>
    <lineage>
        <taxon>Bacteria</taxon>
        <taxon>Pseudomonadati</taxon>
        <taxon>Bacteroidota</taxon>
        <taxon>Bacteroidia</taxon>
        <taxon>Bacteroidales</taxon>
        <taxon>Muribaculaceae</taxon>
        <taxon>Muribaculum</taxon>
    </lineage>
</organism>
<feature type="signal peptide" evidence="1">
    <location>
        <begin position="1"/>
        <end position="20"/>
    </location>
</feature>
<proteinExistence type="predicted"/>
<feature type="chain" id="PRO_5020674852" description="DUF4419 domain-containing protein" evidence="1">
    <location>
        <begin position="21"/>
        <end position="366"/>
    </location>
</feature>
<evidence type="ECO:0000256" key="1">
    <source>
        <dbReference type="SAM" id="SignalP"/>
    </source>
</evidence>
<reference evidence="2 3" key="1">
    <citation type="submission" date="2019-02" db="EMBL/GenBank/DDBJ databases">
        <title>Isolation and identification of novel species under the genus Muribaculum.</title>
        <authorList>
            <person name="Miyake S."/>
            <person name="Ding Y."/>
            <person name="Low A."/>
            <person name="Soh M."/>
            <person name="Seedorf H."/>
        </authorList>
    </citation>
    <scope>NUCLEOTIDE SEQUENCE [LARGE SCALE GENOMIC DNA]</scope>
    <source>
        <strain evidence="2 3">TLL-A4</strain>
    </source>
</reference>
<accession>A0A4P7VQX2</accession>
<dbReference type="EMBL" id="CP039393">
    <property type="protein sequence ID" value="QCD36600.1"/>
    <property type="molecule type" value="Genomic_DNA"/>
</dbReference>
<dbReference type="OrthoDB" id="1046391at2"/>
<dbReference type="KEGG" id="mgod:E7746_12275"/>
<evidence type="ECO:0000313" key="3">
    <source>
        <dbReference type="Proteomes" id="UP000297031"/>
    </source>
</evidence>
<keyword evidence="3" id="KW-1185">Reference proteome</keyword>
<evidence type="ECO:0008006" key="4">
    <source>
        <dbReference type="Google" id="ProtNLM"/>
    </source>
</evidence>
<sequence>MPNRIITSMFCAAVAIAAIAQTETPDSTITQEPNAIIGRPYKLFDTTAFCSYSSFHPSQYLTDNNWDILCAFVQPGTVAKLDSLGIPYSKSQLRLLEVGDLLSSNKGVYTTSMNIFGKSETTDIRKQSKEFADSIFPEIEPEIKQLISDFAKAGYSKHTYSLIFSYLLDSYIWDDERLGSPVNCEDHGTWSGAYWAMFESRLHDKIGTNGYGPVLQNWTDNLGYWLNSNKLISFAREVIKTKGGRIENQEVIDAIAGWGLTDEKGNILIPVLHKNNNDNIDNLCRSITNKLSDAIKKYCSAWHTAHNISSERVGQIMFYHEVMWDLLDILESKGMIAMPAILKGEEVGKQHFGDICFIVIDDSEQE</sequence>
<dbReference type="RefSeq" id="WP_135946874.1">
    <property type="nucleotide sequence ID" value="NZ_CP039393.1"/>
</dbReference>
<protein>
    <recommendedName>
        <fullName evidence="4">DUF4419 domain-containing protein</fullName>
    </recommendedName>
</protein>
<name>A0A4P7VQX2_9BACT</name>
<dbReference type="AlphaFoldDB" id="A0A4P7VQX2"/>
<dbReference type="Proteomes" id="UP000297031">
    <property type="component" value="Chromosome"/>
</dbReference>
<evidence type="ECO:0000313" key="2">
    <source>
        <dbReference type="EMBL" id="QCD36600.1"/>
    </source>
</evidence>
<keyword evidence="1" id="KW-0732">Signal</keyword>
<gene>
    <name evidence="2" type="ORF">E7746_12275</name>
</gene>